<evidence type="ECO:0000256" key="10">
    <source>
        <dbReference type="ARBA" id="ARBA00023136"/>
    </source>
</evidence>
<proteinExistence type="inferred from homology"/>
<comment type="similarity">
    <text evidence="3">Belongs to the ZMYND10 family.</text>
</comment>
<evidence type="ECO:0000256" key="2">
    <source>
        <dbReference type="ARBA" id="ARBA00004300"/>
    </source>
</evidence>
<dbReference type="Ensembl" id="ENSCINT00000013918.3">
    <property type="protein sequence ID" value="ENSCINP00000013918.3"/>
    <property type="gene ID" value="ENSCING00000006778.3"/>
</dbReference>
<feature type="domain" description="MYND-type" evidence="15">
    <location>
        <begin position="389"/>
        <end position="425"/>
    </location>
</feature>
<comment type="subcellular location">
    <subcellularLocation>
        <location evidence="1">Apical cell membrane</location>
    </subcellularLocation>
    <subcellularLocation>
        <location evidence="2">Cytoplasm</location>
        <location evidence="2">Cytoskeleton</location>
        <location evidence="2">Microtubule organizing center</location>
        <location evidence="2">Centrosome</location>
    </subcellularLocation>
    <subcellularLocation>
        <location evidence="12">Dynein axonemal particle</location>
    </subcellularLocation>
</comment>
<dbReference type="AlphaFoldDB" id="F6VEG5"/>
<reference evidence="16" key="3">
    <citation type="submission" date="2025-08" db="UniProtKB">
        <authorList>
            <consortium name="Ensembl"/>
        </authorList>
    </citation>
    <scope>IDENTIFICATION</scope>
</reference>
<dbReference type="Gene3D" id="6.10.140.2220">
    <property type="match status" value="1"/>
</dbReference>
<evidence type="ECO:0000256" key="11">
    <source>
        <dbReference type="ARBA" id="ARBA00023212"/>
    </source>
</evidence>
<evidence type="ECO:0000256" key="12">
    <source>
        <dbReference type="ARBA" id="ARBA00024190"/>
    </source>
</evidence>
<dbReference type="GO" id="GO:0005737">
    <property type="term" value="C:cytoplasm"/>
    <property type="evidence" value="ECO:0000318"/>
    <property type="project" value="GO_Central"/>
</dbReference>
<evidence type="ECO:0000313" key="16">
    <source>
        <dbReference type="Ensembl" id="ENSCINP00000013918.3"/>
    </source>
</evidence>
<dbReference type="OMA" id="LIHEAYC"/>
<sequence>GPQHVLLSTEAEILIENLVKFPIKEIGSPRWQKQHEYLEKINMQSLVSASANEDEFVKELLISLGKVQFIIEDLISIEVWKQFVFSVIVKTNFKPPTTIPIYMVLYHEATVANLLETVCFHKEPLESADETVLDLLDYCYRKLSSVVGETEEEEDETTESSSTLDELQKQARKMNFEIAVKAVSILRYITDAIESLPLSTSGRLMNTHNIPCLLVELLEHPPWTKRRGGKLMKYIDSQWQQVVGPDALQLTKIEGQVWLALYNVLMNPICISKYNFSSFNKEQILKLRSHMNEVLMDQLPVLGQLQAYLQQLSMTEPAAPKSDLILEQLPEVRDQIMRENTGKWKAIAKYQMKNFFNPKPEEIQQQAQRLADTYNFDVIESLISEPPKCACCGAEAAKRCSRCKQEWYCKRECQVKQWEKHKKVCDVMKERST</sequence>
<accession>F6VEG5</accession>
<evidence type="ECO:0000256" key="4">
    <source>
        <dbReference type="ARBA" id="ARBA00016317"/>
    </source>
</evidence>
<keyword evidence="10" id="KW-0472">Membrane</keyword>
<dbReference type="InParanoid" id="F6VEG5"/>
<evidence type="ECO:0000256" key="14">
    <source>
        <dbReference type="PROSITE-ProRule" id="PRU00134"/>
    </source>
</evidence>
<dbReference type="FunCoup" id="F6VEG5">
    <property type="interactions" value="2"/>
</dbReference>
<protein>
    <recommendedName>
        <fullName evidence="4">Zinc finger MYND domain-containing protein 10</fullName>
    </recommendedName>
</protein>
<keyword evidence="17" id="KW-1185">Reference proteome</keyword>
<evidence type="ECO:0000256" key="13">
    <source>
        <dbReference type="ARBA" id="ARBA00045527"/>
    </source>
</evidence>
<dbReference type="InterPro" id="IPR002893">
    <property type="entry name" value="Znf_MYND"/>
</dbReference>
<dbReference type="InterPro" id="IPR052298">
    <property type="entry name" value="ZMYND10"/>
</dbReference>
<dbReference type="PANTHER" id="PTHR13244">
    <property type="entry name" value="ZINC FINGER MYND DOMAIN CONTAINING PROTEIN 10"/>
    <property type="match status" value="1"/>
</dbReference>
<evidence type="ECO:0000256" key="3">
    <source>
        <dbReference type="ARBA" id="ARBA00005373"/>
    </source>
</evidence>
<reference evidence="16" key="2">
    <citation type="journal article" date="2008" name="Genome Biol.">
        <title>Improved genome assembly and evidence-based global gene model set for the chordate Ciona intestinalis: new insight into intron and operon populations.</title>
        <authorList>
            <person name="Satou Y."/>
            <person name="Mineta K."/>
            <person name="Ogasawara M."/>
            <person name="Sasakura Y."/>
            <person name="Shoguchi E."/>
            <person name="Ueno K."/>
            <person name="Yamada L."/>
            <person name="Matsumoto J."/>
            <person name="Wasserscheid J."/>
            <person name="Dewar K."/>
            <person name="Wiley G.B."/>
            <person name="Macmil S.L."/>
            <person name="Roe B.A."/>
            <person name="Zeller R.W."/>
            <person name="Hastings K.E."/>
            <person name="Lemaire P."/>
            <person name="Lindquist E."/>
            <person name="Endo T."/>
            <person name="Hotta K."/>
            <person name="Inaba K."/>
        </authorList>
    </citation>
    <scope>NUCLEOTIDE SEQUENCE [LARGE SCALE GENOMIC DNA]</scope>
    <source>
        <strain evidence="16">wild type</strain>
    </source>
</reference>
<keyword evidence="5" id="KW-1003">Cell membrane</keyword>
<dbReference type="GO" id="GO:0008270">
    <property type="term" value="F:zinc ion binding"/>
    <property type="evidence" value="ECO:0007669"/>
    <property type="project" value="UniProtKB-KW"/>
</dbReference>
<keyword evidence="7" id="KW-0479">Metal-binding</keyword>
<keyword evidence="9" id="KW-0862">Zinc</keyword>
<dbReference type="GO" id="GO:0120293">
    <property type="term" value="C:dynein axonemal particle"/>
    <property type="evidence" value="ECO:0007669"/>
    <property type="project" value="UniProtKB-SubCell"/>
</dbReference>
<dbReference type="PROSITE" id="PS01360">
    <property type="entry name" value="ZF_MYND_1"/>
    <property type="match status" value="1"/>
</dbReference>
<evidence type="ECO:0000256" key="9">
    <source>
        <dbReference type="ARBA" id="ARBA00022833"/>
    </source>
</evidence>
<reference evidence="17" key="1">
    <citation type="journal article" date="2002" name="Science">
        <title>The draft genome of Ciona intestinalis: insights into chordate and vertebrate origins.</title>
        <authorList>
            <person name="Dehal P."/>
            <person name="Satou Y."/>
            <person name="Campbell R.K."/>
            <person name="Chapman J."/>
            <person name="Degnan B."/>
            <person name="De Tomaso A."/>
            <person name="Davidson B."/>
            <person name="Di Gregorio A."/>
            <person name="Gelpke M."/>
            <person name="Goodstein D.M."/>
            <person name="Harafuji N."/>
            <person name="Hastings K.E."/>
            <person name="Ho I."/>
            <person name="Hotta K."/>
            <person name="Huang W."/>
            <person name="Kawashima T."/>
            <person name="Lemaire P."/>
            <person name="Martinez D."/>
            <person name="Meinertzhagen I.A."/>
            <person name="Necula S."/>
            <person name="Nonaka M."/>
            <person name="Putnam N."/>
            <person name="Rash S."/>
            <person name="Saiga H."/>
            <person name="Satake M."/>
            <person name="Terry A."/>
            <person name="Yamada L."/>
            <person name="Wang H.G."/>
            <person name="Awazu S."/>
            <person name="Azumi K."/>
            <person name="Boore J."/>
            <person name="Branno M."/>
            <person name="Chin-Bow S."/>
            <person name="DeSantis R."/>
            <person name="Doyle S."/>
            <person name="Francino P."/>
            <person name="Keys D.N."/>
            <person name="Haga S."/>
            <person name="Hayashi H."/>
            <person name="Hino K."/>
            <person name="Imai K.S."/>
            <person name="Inaba K."/>
            <person name="Kano S."/>
            <person name="Kobayashi K."/>
            <person name="Kobayashi M."/>
            <person name="Lee B.I."/>
            <person name="Makabe K.W."/>
            <person name="Manohar C."/>
            <person name="Matassi G."/>
            <person name="Medina M."/>
            <person name="Mochizuki Y."/>
            <person name="Mount S."/>
            <person name="Morishita T."/>
            <person name="Miura S."/>
            <person name="Nakayama A."/>
            <person name="Nishizaka S."/>
            <person name="Nomoto H."/>
            <person name="Ohta F."/>
            <person name="Oishi K."/>
            <person name="Rigoutsos I."/>
            <person name="Sano M."/>
            <person name="Sasaki A."/>
            <person name="Sasakura Y."/>
            <person name="Shoguchi E."/>
            <person name="Shin-i T."/>
            <person name="Spagnuolo A."/>
            <person name="Stainier D."/>
            <person name="Suzuki M.M."/>
            <person name="Tassy O."/>
            <person name="Takatori N."/>
            <person name="Tokuoka M."/>
            <person name="Yagi K."/>
            <person name="Yoshizaki F."/>
            <person name="Wada S."/>
            <person name="Zhang C."/>
            <person name="Hyatt P.D."/>
            <person name="Larimer F."/>
            <person name="Detter C."/>
            <person name="Doggett N."/>
            <person name="Glavina T."/>
            <person name="Hawkins T."/>
            <person name="Richardson P."/>
            <person name="Lucas S."/>
            <person name="Kohara Y."/>
            <person name="Levine M."/>
            <person name="Satoh N."/>
            <person name="Rokhsar D.S."/>
        </authorList>
    </citation>
    <scope>NUCLEOTIDE SEQUENCE [LARGE SCALE GENOMIC DNA]</scope>
</reference>
<dbReference type="SUPFAM" id="SSF144232">
    <property type="entry name" value="HIT/MYND zinc finger-like"/>
    <property type="match status" value="1"/>
</dbReference>
<dbReference type="PROSITE" id="PS50865">
    <property type="entry name" value="ZF_MYND_2"/>
    <property type="match status" value="1"/>
</dbReference>
<evidence type="ECO:0000256" key="7">
    <source>
        <dbReference type="ARBA" id="ARBA00022723"/>
    </source>
</evidence>
<comment type="function">
    <text evidence="13">Plays a role in axonemal structure organization and motility. Involved in axonemal pre-assembly of inner and outer dynein arms (IDA and ODA, respectively) for proper axoneme building for cilia motility. May act by indirectly regulating transcription of dynein proteins.</text>
</comment>
<dbReference type="EMBL" id="EAAA01001587">
    <property type="status" value="NOT_ANNOTATED_CDS"/>
    <property type="molecule type" value="Genomic_DNA"/>
</dbReference>
<dbReference type="FunFam" id="6.10.140.2220:FF:000009">
    <property type="entry name" value="Zinc finger MYND domain-containing protein 10"/>
    <property type="match status" value="1"/>
</dbReference>
<dbReference type="STRING" id="7719.ENSCINP00000013918"/>
<dbReference type="Pfam" id="PF01753">
    <property type="entry name" value="zf-MYND"/>
    <property type="match status" value="1"/>
</dbReference>
<dbReference type="HOGENOM" id="CLU_034036_1_0_1"/>
<dbReference type="GeneTree" id="ENSGT00940000153820"/>
<gene>
    <name evidence="16" type="primary">LOC100177840</name>
</gene>
<dbReference type="GO" id="GO:0036159">
    <property type="term" value="P:inner dynein arm assembly"/>
    <property type="evidence" value="ECO:0000318"/>
    <property type="project" value="GO_Central"/>
</dbReference>
<name>F6VEG5_CIOIN</name>
<dbReference type="Proteomes" id="UP000008144">
    <property type="component" value="Chromosome 2"/>
</dbReference>
<dbReference type="GO" id="GO:0044458">
    <property type="term" value="P:motile cilium assembly"/>
    <property type="evidence" value="ECO:0000318"/>
    <property type="project" value="GO_Central"/>
</dbReference>
<keyword evidence="8 14" id="KW-0863">Zinc-finger</keyword>
<dbReference type="PANTHER" id="PTHR13244:SF7">
    <property type="entry name" value="ZINC FINGER MYND DOMAIN-CONTAINING PROTEIN 10"/>
    <property type="match status" value="1"/>
</dbReference>
<dbReference type="GO" id="GO:0034451">
    <property type="term" value="C:centriolar satellite"/>
    <property type="evidence" value="ECO:0000318"/>
    <property type="project" value="GO_Central"/>
</dbReference>
<evidence type="ECO:0000256" key="5">
    <source>
        <dbReference type="ARBA" id="ARBA00022475"/>
    </source>
</evidence>
<evidence type="ECO:0000313" key="17">
    <source>
        <dbReference type="Proteomes" id="UP000008144"/>
    </source>
</evidence>
<evidence type="ECO:0000256" key="6">
    <source>
        <dbReference type="ARBA" id="ARBA00022490"/>
    </source>
</evidence>
<keyword evidence="11" id="KW-0206">Cytoskeleton</keyword>
<organism evidence="16 17">
    <name type="scientific">Ciona intestinalis</name>
    <name type="common">Transparent sea squirt</name>
    <name type="synonym">Ascidia intestinalis</name>
    <dbReference type="NCBI Taxonomy" id="7719"/>
    <lineage>
        <taxon>Eukaryota</taxon>
        <taxon>Metazoa</taxon>
        <taxon>Chordata</taxon>
        <taxon>Tunicata</taxon>
        <taxon>Ascidiacea</taxon>
        <taxon>Phlebobranchia</taxon>
        <taxon>Cionidae</taxon>
        <taxon>Ciona</taxon>
    </lineage>
</organism>
<dbReference type="GO" id="GO:0036158">
    <property type="term" value="P:outer dynein arm assembly"/>
    <property type="evidence" value="ECO:0000318"/>
    <property type="project" value="GO_Central"/>
</dbReference>
<evidence type="ECO:0000256" key="1">
    <source>
        <dbReference type="ARBA" id="ARBA00004221"/>
    </source>
</evidence>
<keyword evidence="6" id="KW-0963">Cytoplasm</keyword>
<dbReference type="GO" id="GO:0016324">
    <property type="term" value="C:apical plasma membrane"/>
    <property type="evidence" value="ECO:0007669"/>
    <property type="project" value="UniProtKB-SubCell"/>
</dbReference>
<reference evidence="16" key="4">
    <citation type="submission" date="2025-09" db="UniProtKB">
        <authorList>
            <consortium name="Ensembl"/>
        </authorList>
    </citation>
    <scope>IDENTIFICATION</scope>
</reference>
<evidence type="ECO:0000256" key="8">
    <source>
        <dbReference type="ARBA" id="ARBA00022771"/>
    </source>
</evidence>
<evidence type="ECO:0000259" key="15">
    <source>
        <dbReference type="PROSITE" id="PS50865"/>
    </source>
</evidence>